<reference evidence="1 2" key="1">
    <citation type="journal article" date="2019" name="Genome Biol. Evol.">
        <title>Insights into the evolution of the New World diploid cottons (Gossypium, subgenus Houzingenia) based on genome sequencing.</title>
        <authorList>
            <person name="Grover C.E."/>
            <person name="Arick M.A. 2nd"/>
            <person name="Thrash A."/>
            <person name="Conover J.L."/>
            <person name="Sanders W.S."/>
            <person name="Peterson D.G."/>
            <person name="Frelichowski J.E."/>
            <person name="Scheffler J.A."/>
            <person name="Scheffler B.E."/>
            <person name="Wendel J.F."/>
        </authorList>
    </citation>
    <scope>NUCLEOTIDE SEQUENCE [LARGE SCALE GENOMIC DNA]</scope>
    <source>
        <strain evidence="1">8</strain>
        <tissue evidence="1">Leaf</tissue>
    </source>
</reference>
<evidence type="ECO:0000313" key="1">
    <source>
        <dbReference type="EMBL" id="MBA0765389.1"/>
    </source>
</evidence>
<dbReference type="AlphaFoldDB" id="A0A7J9DXC5"/>
<dbReference type="Proteomes" id="UP000593568">
    <property type="component" value="Unassembled WGS sequence"/>
</dbReference>
<accession>A0A7J9DXC5</accession>
<sequence length="60" mass="6673">MTNNMSNFGLRASLGTTVKFNGRVKTCLLNSLELEIVDSVGLISTAKEMWESIKEMFSND</sequence>
<name>A0A7J9DXC5_9ROSI</name>
<evidence type="ECO:0000313" key="2">
    <source>
        <dbReference type="Proteomes" id="UP000593568"/>
    </source>
</evidence>
<protein>
    <submittedName>
        <fullName evidence="1">Uncharacterized protein</fullName>
    </submittedName>
</protein>
<dbReference type="EMBL" id="JABEZW010000005">
    <property type="protein sequence ID" value="MBA0765389.1"/>
    <property type="molecule type" value="Genomic_DNA"/>
</dbReference>
<organism evidence="1 2">
    <name type="scientific">Gossypium trilobum</name>
    <dbReference type="NCBI Taxonomy" id="34281"/>
    <lineage>
        <taxon>Eukaryota</taxon>
        <taxon>Viridiplantae</taxon>
        <taxon>Streptophyta</taxon>
        <taxon>Embryophyta</taxon>
        <taxon>Tracheophyta</taxon>
        <taxon>Spermatophyta</taxon>
        <taxon>Magnoliopsida</taxon>
        <taxon>eudicotyledons</taxon>
        <taxon>Gunneridae</taxon>
        <taxon>Pentapetalae</taxon>
        <taxon>rosids</taxon>
        <taxon>malvids</taxon>
        <taxon>Malvales</taxon>
        <taxon>Malvaceae</taxon>
        <taxon>Malvoideae</taxon>
        <taxon>Gossypium</taxon>
    </lineage>
</organism>
<keyword evidence="2" id="KW-1185">Reference proteome</keyword>
<comment type="caution">
    <text evidence="1">The sequence shown here is derived from an EMBL/GenBank/DDBJ whole genome shotgun (WGS) entry which is preliminary data.</text>
</comment>
<proteinExistence type="predicted"/>
<feature type="non-terminal residue" evidence="1">
    <location>
        <position position="60"/>
    </location>
</feature>
<gene>
    <name evidence="1" type="ORF">Gotri_014596</name>
</gene>